<proteinExistence type="predicted"/>
<reference evidence="2 3" key="1">
    <citation type="submission" date="2016-10" db="EMBL/GenBank/DDBJ databases">
        <authorList>
            <person name="de Groot N.N."/>
        </authorList>
    </citation>
    <scope>NUCLEOTIDE SEQUENCE [LARGE SCALE GENOMIC DNA]</scope>
    <source>
        <strain evidence="2 3">DSM 23031</strain>
    </source>
</reference>
<dbReference type="EMBL" id="FNWQ01000006">
    <property type="protein sequence ID" value="SEH43388.1"/>
    <property type="molecule type" value="Genomic_DNA"/>
</dbReference>
<dbReference type="Proteomes" id="UP000198561">
    <property type="component" value="Unassembled WGS sequence"/>
</dbReference>
<feature type="region of interest" description="Disordered" evidence="1">
    <location>
        <begin position="266"/>
        <end position="293"/>
    </location>
</feature>
<sequence length="451" mass="49241">MMRKTISRLIPLIVLSLSLQSCRTNDEAISSKDEAYYSNKFQVFSQPVDGKIDYPNGFAFLLKEYDRIHSSNFTGLRISKNNFSLQKGDIAEKHVDFRISSQPIKLYNGETWVFFPVVESGAVTGIIVGVLRNEETFVEFGTLNPNEEYNQMVLEKFRSAYLSKKTLSSRKGGDDETAPCIGSEGDPCGIEEISIPPPSGPYLPTIDVGVYPGQGGGSGGGTPPPSGDCSIYNNCGTPEPKDPCEKTKAMLESQKNKAITDDLKNHIANGTGEKGWRDNKTGDPTPTTQNGDHSVNFGDPSTMNGAYHNHTGTKVDIFSATDIATLVEIARYQNVGSAGNGYVGIMAPGGIHYVIYFNGGYVDYPLSAYNELDLLAWDTQQLILMYGLMKNNSFVSGQGTLNFKGLEQIFFATLEKMGLQNKVTLQKIEDTNPSTVIQNTDGTTTDIPCNN</sequence>
<dbReference type="RefSeq" id="WP_089695135.1">
    <property type="nucleotide sequence ID" value="NZ_FNWQ01000006.1"/>
</dbReference>
<dbReference type="OrthoDB" id="1259378at2"/>
<evidence type="ECO:0000256" key="1">
    <source>
        <dbReference type="SAM" id="MobiDB-lite"/>
    </source>
</evidence>
<evidence type="ECO:0000313" key="2">
    <source>
        <dbReference type="EMBL" id="SEH43388.1"/>
    </source>
</evidence>
<protein>
    <submittedName>
        <fullName evidence="2">Uncharacterized protein</fullName>
    </submittedName>
</protein>
<dbReference type="STRING" id="680127.SAMN05421593_4087"/>
<accession>A0A1H6I8Z3</accession>
<feature type="compositionally biased region" description="Polar residues" evidence="1">
    <location>
        <begin position="282"/>
        <end position="293"/>
    </location>
</feature>
<name>A0A1H6I8Z3_CHRCI</name>
<gene>
    <name evidence="2" type="ORF">SAMN05421593_4087</name>
</gene>
<dbReference type="AlphaFoldDB" id="A0A1H6I8Z3"/>
<dbReference type="PROSITE" id="PS51257">
    <property type="entry name" value="PROKAR_LIPOPROTEIN"/>
    <property type="match status" value="1"/>
</dbReference>
<evidence type="ECO:0000313" key="3">
    <source>
        <dbReference type="Proteomes" id="UP000198561"/>
    </source>
</evidence>
<organism evidence="2 3">
    <name type="scientific">Chryseobacterium culicis</name>
    <dbReference type="NCBI Taxonomy" id="680127"/>
    <lineage>
        <taxon>Bacteria</taxon>
        <taxon>Pseudomonadati</taxon>
        <taxon>Bacteroidota</taxon>
        <taxon>Flavobacteriia</taxon>
        <taxon>Flavobacteriales</taxon>
        <taxon>Weeksellaceae</taxon>
        <taxon>Chryseobacterium group</taxon>
        <taxon>Chryseobacterium</taxon>
    </lineage>
</organism>